<dbReference type="InterPro" id="IPR041698">
    <property type="entry name" value="Methyltransf_25"/>
</dbReference>
<dbReference type="STRING" id="281362.AT959_00235"/>
<evidence type="ECO:0000259" key="1">
    <source>
        <dbReference type="Pfam" id="PF13649"/>
    </source>
</evidence>
<comment type="caution">
    <text evidence="2">The sequence shown here is derived from an EMBL/GenBank/DDBJ whole genome shotgun (WGS) entry which is preliminary data.</text>
</comment>
<evidence type="ECO:0000313" key="2">
    <source>
        <dbReference type="EMBL" id="KXB32668.1"/>
    </source>
</evidence>
<protein>
    <recommendedName>
        <fullName evidence="1">Methyltransferase domain-containing protein</fullName>
    </recommendedName>
</protein>
<dbReference type="RefSeq" id="WP_066879168.1">
    <property type="nucleotide sequence ID" value="NZ_LODL01000002.1"/>
</dbReference>
<dbReference type="SUPFAM" id="SSF53335">
    <property type="entry name" value="S-adenosyl-L-methionine-dependent methyltransferases"/>
    <property type="match status" value="1"/>
</dbReference>
<dbReference type="AlphaFoldDB" id="A0A133XP03"/>
<dbReference type="Gene3D" id="3.40.50.150">
    <property type="entry name" value="Vaccinia Virus protein VP39"/>
    <property type="match status" value="1"/>
</dbReference>
<feature type="domain" description="Methyltransferase" evidence="1">
    <location>
        <begin position="38"/>
        <end position="94"/>
    </location>
</feature>
<dbReference type="Proteomes" id="UP000070186">
    <property type="component" value="Unassembled WGS sequence"/>
</dbReference>
<accession>A0A133XP03</accession>
<sequence>MSGATVAEFLGYWEAEGLNYVRRGDYEWMAGLVPGQRVLEIGCGVGYATQALAARGLQVLALDSLAECLAATQARVADPAVQLLQAEVTALTGEQRAQLEGFAPDTVVCWLMGAPAEVTGAAPSDAGQAVVAYREKIHRAVAELAASLPSVQALHFVDRTVIPWQAKDIGRDTLVGYHGGKTLRDLPFTAERRHALYRKLDDNTLAMSKFRNSHPSLKNVVPVLASLLAERKK</sequence>
<dbReference type="InterPro" id="IPR029063">
    <property type="entry name" value="SAM-dependent_MTases_sf"/>
</dbReference>
<keyword evidence="3" id="KW-1185">Reference proteome</keyword>
<reference evidence="2 3" key="1">
    <citation type="submission" date="2015-12" db="EMBL/GenBank/DDBJ databases">
        <title>Nitrous oxide reduction kinetics distinguish bacteria harboring typical versus atypical NosZ.</title>
        <authorList>
            <person name="Yoon S."/>
            <person name="Nissen S."/>
            <person name="Park D."/>
            <person name="Sanford R.A."/>
            <person name="Loeffler F.E."/>
        </authorList>
    </citation>
    <scope>NUCLEOTIDE SEQUENCE [LARGE SCALE GENOMIC DNA]</scope>
    <source>
        <strain evidence="2 3">ATCC BAA-841</strain>
    </source>
</reference>
<name>A0A133XP03_9RHOO</name>
<proteinExistence type="predicted"/>
<dbReference type="Pfam" id="PF13649">
    <property type="entry name" value="Methyltransf_25"/>
    <property type="match status" value="1"/>
</dbReference>
<gene>
    <name evidence="2" type="ORF">AT959_00235</name>
</gene>
<organism evidence="2 3">
    <name type="scientific">Dechloromonas denitrificans</name>
    <dbReference type="NCBI Taxonomy" id="281362"/>
    <lineage>
        <taxon>Bacteria</taxon>
        <taxon>Pseudomonadati</taxon>
        <taxon>Pseudomonadota</taxon>
        <taxon>Betaproteobacteria</taxon>
        <taxon>Rhodocyclales</taxon>
        <taxon>Azonexaceae</taxon>
        <taxon>Dechloromonas</taxon>
    </lineage>
</organism>
<evidence type="ECO:0000313" key="3">
    <source>
        <dbReference type="Proteomes" id="UP000070186"/>
    </source>
</evidence>
<dbReference type="EMBL" id="LODL01000002">
    <property type="protein sequence ID" value="KXB32668.1"/>
    <property type="molecule type" value="Genomic_DNA"/>
</dbReference>